<evidence type="ECO:0000313" key="2">
    <source>
        <dbReference type="EMBL" id="MBC2595012.1"/>
    </source>
</evidence>
<dbReference type="AlphaFoldDB" id="A0A842HF11"/>
<name>A0A842HF11_9BACT</name>
<protein>
    <recommendedName>
        <fullName evidence="4">Flagellar hook-length control protein FliK</fullName>
    </recommendedName>
</protein>
<evidence type="ECO:0000256" key="1">
    <source>
        <dbReference type="SAM" id="MobiDB-lite"/>
    </source>
</evidence>
<feature type="compositionally biased region" description="Low complexity" evidence="1">
    <location>
        <begin position="198"/>
        <end position="224"/>
    </location>
</feature>
<organism evidence="2 3">
    <name type="scientific">Ruficoccus amylovorans</name>
    <dbReference type="NCBI Taxonomy" id="1804625"/>
    <lineage>
        <taxon>Bacteria</taxon>
        <taxon>Pseudomonadati</taxon>
        <taxon>Verrucomicrobiota</taxon>
        <taxon>Opitutia</taxon>
        <taxon>Puniceicoccales</taxon>
        <taxon>Cerasicoccaceae</taxon>
        <taxon>Ruficoccus</taxon>
    </lineage>
</organism>
<accession>A0A842HF11</accession>
<dbReference type="RefSeq" id="WP_185675978.1">
    <property type="nucleotide sequence ID" value="NZ_JACHVB010000035.1"/>
</dbReference>
<evidence type="ECO:0000313" key="3">
    <source>
        <dbReference type="Proteomes" id="UP000546464"/>
    </source>
</evidence>
<feature type="compositionally biased region" description="Polar residues" evidence="1">
    <location>
        <begin position="120"/>
        <end position="129"/>
    </location>
</feature>
<keyword evidence="3" id="KW-1185">Reference proteome</keyword>
<evidence type="ECO:0008006" key="4">
    <source>
        <dbReference type="Google" id="ProtNLM"/>
    </source>
</evidence>
<feature type="region of interest" description="Disordered" evidence="1">
    <location>
        <begin position="89"/>
        <end position="227"/>
    </location>
</feature>
<dbReference type="EMBL" id="JACHVB010000035">
    <property type="protein sequence ID" value="MBC2595012.1"/>
    <property type="molecule type" value="Genomic_DNA"/>
</dbReference>
<feature type="compositionally biased region" description="Basic and acidic residues" evidence="1">
    <location>
        <begin position="24"/>
        <end position="33"/>
    </location>
</feature>
<gene>
    <name evidence="2" type="ORF">H5P28_12160</name>
</gene>
<comment type="caution">
    <text evidence="2">The sequence shown here is derived from an EMBL/GenBank/DDBJ whole genome shotgun (WGS) entry which is preliminary data.</text>
</comment>
<feature type="region of interest" description="Disordered" evidence="1">
    <location>
        <begin position="1"/>
        <end position="33"/>
    </location>
</feature>
<sequence>MNPLNSTGPVPDRPGPAGGNPGRAPDKDAPADDFEHFLNQEKRDRKQPEIFADGCASWLTNIQVGFLKCLGSGGYGYVMAGAKYPAMPPDEQFFQPGTPEMASAASRRDADTPVRGSQDEGASSATGSKSPGGKKMQAPADSSAAPRSTPAVRSDEPAQNVSGGAARASTGVNISPAWSIRQPSPKAVTSGSLSPRNAAARISASQSSSLKNSGSSPTATTSASMLQARSVDSAGAETAAAVEPLRAVVSPAEGRAGRPVTDASSLLRQQMVIAPLLDHADRLRKLGQNRAELDLSSLDGGQGRVTLTLRRNVLHAVFSETSPALESAFRRGWQELEDKLSTSGLSVRSPVFH</sequence>
<dbReference type="Proteomes" id="UP000546464">
    <property type="component" value="Unassembled WGS sequence"/>
</dbReference>
<proteinExistence type="predicted"/>
<reference evidence="2 3" key="1">
    <citation type="submission" date="2020-07" db="EMBL/GenBank/DDBJ databases">
        <authorList>
            <person name="Feng X."/>
        </authorList>
    </citation>
    <scope>NUCLEOTIDE SEQUENCE [LARGE SCALE GENOMIC DNA]</scope>
    <source>
        <strain evidence="2 3">JCM31066</strain>
    </source>
</reference>